<dbReference type="Pfam" id="PF05936">
    <property type="entry name" value="T6SS_VasE"/>
    <property type="match status" value="1"/>
</dbReference>
<keyword evidence="2" id="KW-1185">Reference proteome</keyword>
<dbReference type="PANTHER" id="PTHR35566">
    <property type="entry name" value="BLR3599 PROTEIN"/>
    <property type="match status" value="1"/>
</dbReference>
<dbReference type="NCBIfam" id="TIGR03353">
    <property type="entry name" value="VI_chp_4"/>
    <property type="match status" value="1"/>
</dbReference>
<evidence type="ECO:0000313" key="1">
    <source>
        <dbReference type="EMBL" id="MEJ8857900.1"/>
    </source>
</evidence>
<organism evidence="1 2">
    <name type="scientific">Variovorax robiniae</name>
    <dbReference type="NCBI Taxonomy" id="1836199"/>
    <lineage>
        <taxon>Bacteria</taxon>
        <taxon>Pseudomonadati</taxon>
        <taxon>Pseudomonadota</taxon>
        <taxon>Betaproteobacteria</taxon>
        <taxon>Burkholderiales</taxon>
        <taxon>Comamonadaceae</taxon>
        <taxon>Variovorax</taxon>
    </lineage>
</organism>
<protein>
    <submittedName>
        <fullName evidence="1">Type VI secretion system baseplate subunit TssK</fullName>
    </submittedName>
</protein>
<dbReference type="RefSeq" id="WP_340337969.1">
    <property type="nucleotide sequence ID" value="NZ_JBBKZS010000013.1"/>
</dbReference>
<gene>
    <name evidence="1" type="primary">tssK</name>
    <name evidence="1" type="ORF">WKW79_25250</name>
</gene>
<sequence length="443" mass="49187">MSWRTKVVWSEGMLLQPQHLQQSERHADHARHLLLRTTTPYAWGFAELEIDAAALTLGKLALVRAVGVFGDGTVFDMPAIDPLPEPIDIPPTMREEAVVLALPLRRAGAREADAEGYEDLVRHRVLEVDVPDSNTSGDRTATVQLGALHTRLMRASDTTDAWTTINVARVTERRVDNQVQLDRALIPPLLDVAGHAVVRSWLDELLGLLRQRGEALAGRMTQGGTGGVSEIADFLLLQTVNRNEPLFAHLAKSAMLHPQHFFEQALALAGDLATFRDSRRVTRFGPYIHDDLAVSFRPVMDDLRRSLSMVLEQSAIRIDLHDRGRGVQVAMIPDVELQRNATFVLAVQSNMPSEALRARFPLQVKIGPVERIRDLVTLALPGVALLPMPVAPRQIPFHTGANYFELETRNSDLWRQLEKSGGVAMHIAGDFPGLDMAFWAIRS</sequence>
<proteinExistence type="predicted"/>
<evidence type="ECO:0000313" key="2">
    <source>
        <dbReference type="Proteomes" id="UP001367030"/>
    </source>
</evidence>
<dbReference type="PANTHER" id="PTHR35566:SF1">
    <property type="entry name" value="TYPE VI SECRETION SYSTEM BASEPLATE COMPONENT TSSK1"/>
    <property type="match status" value="1"/>
</dbReference>
<name>A0ABU8XFT6_9BURK</name>
<comment type="caution">
    <text evidence="1">The sequence shown here is derived from an EMBL/GenBank/DDBJ whole genome shotgun (WGS) entry which is preliminary data.</text>
</comment>
<accession>A0ABU8XFT6</accession>
<dbReference type="Proteomes" id="UP001367030">
    <property type="component" value="Unassembled WGS sequence"/>
</dbReference>
<reference evidence="1 2" key="1">
    <citation type="submission" date="2024-03" db="EMBL/GenBank/DDBJ databases">
        <title>Novel species of the genus Variovorax.</title>
        <authorList>
            <person name="Liu Q."/>
            <person name="Xin Y.-H."/>
        </authorList>
    </citation>
    <scope>NUCLEOTIDE SEQUENCE [LARGE SCALE GENOMIC DNA]</scope>
    <source>
        <strain evidence="1 2">KACC 18901</strain>
    </source>
</reference>
<dbReference type="EMBL" id="JBBKZS010000013">
    <property type="protein sequence ID" value="MEJ8857900.1"/>
    <property type="molecule type" value="Genomic_DNA"/>
</dbReference>
<dbReference type="InterPro" id="IPR010263">
    <property type="entry name" value="T6SS_TssK"/>
</dbReference>